<dbReference type="PANTHER" id="PTHR40056">
    <property type="entry name" value="HYPOTHETICAL CYTOSOLIC PROTEIN"/>
    <property type="match status" value="1"/>
</dbReference>
<evidence type="ECO:0000313" key="2">
    <source>
        <dbReference type="Proteomes" id="UP000198597"/>
    </source>
</evidence>
<dbReference type="RefSeq" id="WP_089969658.1">
    <property type="nucleotide sequence ID" value="NZ_CP071376.1"/>
</dbReference>
<protein>
    <recommendedName>
        <fullName evidence="3">DUF1836 domain-containing protein</fullName>
    </recommendedName>
</protein>
<dbReference type="STRING" id="94869.SAMN04488529_10643"/>
<name>A0A1H0T310_9CLOT</name>
<reference evidence="1 2" key="1">
    <citation type="submission" date="2016-10" db="EMBL/GenBank/DDBJ databases">
        <authorList>
            <person name="de Groot N.N."/>
        </authorList>
    </citation>
    <scope>NUCLEOTIDE SEQUENCE [LARGE SCALE GENOMIC DNA]</scope>
    <source>
        <strain evidence="1 2">DSM 12272</strain>
    </source>
</reference>
<gene>
    <name evidence="1" type="ORF">SAMN04488529_10643</name>
</gene>
<dbReference type="EMBL" id="FNJM01000006">
    <property type="protein sequence ID" value="SDP48433.1"/>
    <property type="molecule type" value="Genomic_DNA"/>
</dbReference>
<keyword evidence="2" id="KW-1185">Reference proteome</keyword>
<accession>A0A1H0T310</accession>
<dbReference type="Proteomes" id="UP000198597">
    <property type="component" value="Unassembled WGS sequence"/>
</dbReference>
<dbReference type="InterPro" id="IPR014975">
    <property type="entry name" value="DUF1836"/>
</dbReference>
<evidence type="ECO:0008006" key="3">
    <source>
        <dbReference type="Google" id="ProtNLM"/>
    </source>
</evidence>
<sequence>MYKEELIAKFQELKLEEQITLEDIPEIDLYMDQVIQLFESNLGSAKRTEEDKVLTKTMINNYSKAKLLMSVNNKKYSKEHLILMSIIYNLKGSLSINDIKSSVSKIVESNESEEKYKLRDVYECYLAQYKDDLVDVEISLSEKADAIEEKINEKDGTTTDFDRNFLLLCSMVNMSNMYRRISEKLVDDYFSKLVEKHK</sequence>
<dbReference type="OrthoDB" id="3191472at2"/>
<proteinExistence type="predicted"/>
<dbReference type="GeneID" id="65309061"/>
<dbReference type="Pfam" id="PF08876">
    <property type="entry name" value="DUF1836"/>
    <property type="match status" value="1"/>
</dbReference>
<dbReference type="PANTHER" id="PTHR40056:SF1">
    <property type="entry name" value="DUF1836 DOMAIN-CONTAINING PROTEIN"/>
    <property type="match status" value="1"/>
</dbReference>
<dbReference type="AlphaFoldDB" id="A0A1H0T310"/>
<organism evidence="1 2">
    <name type="scientific">Clostridium gasigenes</name>
    <dbReference type="NCBI Taxonomy" id="94869"/>
    <lineage>
        <taxon>Bacteria</taxon>
        <taxon>Bacillati</taxon>
        <taxon>Bacillota</taxon>
        <taxon>Clostridia</taxon>
        <taxon>Eubacteriales</taxon>
        <taxon>Clostridiaceae</taxon>
        <taxon>Clostridium</taxon>
    </lineage>
</organism>
<evidence type="ECO:0000313" key="1">
    <source>
        <dbReference type="EMBL" id="SDP48433.1"/>
    </source>
</evidence>